<proteinExistence type="predicted"/>
<evidence type="ECO:0000259" key="1">
    <source>
        <dbReference type="Pfam" id="PF07022"/>
    </source>
</evidence>
<organism evidence="2 3">
    <name type="scientific">Tropicibacter naphthalenivorans</name>
    <dbReference type="NCBI Taxonomy" id="441103"/>
    <lineage>
        <taxon>Bacteria</taxon>
        <taxon>Pseudomonadati</taxon>
        <taxon>Pseudomonadota</taxon>
        <taxon>Alphaproteobacteria</taxon>
        <taxon>Rhodobacterales</taxon>
        <taxon>Roseobacteraceae</taxon>
        <taxon>Tropicibacter</taxon>
    </lineage>
</organism>
<gene>
    <name evidence="2" type="ORF">TRN7648_03117</name>
</gene>
<dbReference type="AlphaFoldDB" id="A0A0P1GFX7"/>
<dbReference type="GO" id="GO:0045892">
    <property type="term" value="P:negative regulation of DNA-templated transcription"/>
    <property type="evidence" value="ECO:0007669"/>
    <property type="project" value="InterPro"/>
</dbReference>
<name>A0A0P1GFX7_9RHOB</name>
<dbReference type="Proteomes" id="UP000054935">
    <property type="component" value="Unassembled WGS sequence"/>
</dbReference>
<sequence>MEDANDVGEIIERMKRRFGVDSDSDLAFRLMVSRSAIANWRNRNSIPARYRKLDQGEGDLFLFGGEMTDIERAGMRLAIMRLVRDFSDIAKDFRGFLANYAKAAASVQPYYAEACQDVMNEMEARGSDDPDNCLQLLAYAEFEDQ</sequence>
<accession>A0A0P1GFX7</accession>
<dbReference type="Gene3D" id="1.10.260.40">
    <property type="entry name" value="lambda repressor-like DNA-binding domains"/>
    <property type="match status" value="1"/>
</dbReference>
<keyword evidence="3" id="KW-1185">Reference proteome</keyword>
<reference evidence="2 3" key="1">
    <citation type="submission" date="2015-09" db="EMBL/GenBank/DDBJ databases">
        <authorList>
            <consortium name="Swine Surveillance"/>
        </authorList>
    </citation>
    <scope>NUCLEOTIDE SEQUENCE [LARGE SCALE GENOMIC DNA]</scope>
    <source>
        <strain evidence="2 3">CECT 7648</strain>
    </source>
</reference>
<protein>
    <submittedName>
        <fullName evidence="2">Bacteriophage CI repressor helix-turn-helix domain protein</fullName>
    </submittedName>
</protein>
<dbReference type="OrthoDB" id="7869445at2"/>
<dbReference type="InterPro" id="IPR010982">
    <property type="entry name" value="Lambda_DNA-bd_dom_sf"/>
</dbReference>
<evidence type="ECO:0000313" key="3">
    <source>
        <dbReference type="Proteomes" id="UP000054935"/>
    </source>
</evidence>
<dbReference type="GO" id="GO:0003677">
    <property type="term" value="F:DNA binding"/>
    <property type="evidence" value="ECO:0007669"/>
    <property type="project" value="InterPro"/>
</dbReference>
<feature type="domain" description="Bacteriophage CI repressor N-terminal" evidence="1">
    <location>
        <begin position="10"/>
        <end position="48"/>
    </location>
</feature>
<dbReference type="InterPro" id="IPR010744">
    <property type="entry name" value="Phage_CI_N"/>
</dbReference>
<evidence type="ECO:0000313" key="2">
    <source>
        <dbReference type="EMBL" id="CUH80726.1"/>
    </source>
</evidence>
<dbReference type="RefSeq" id="WP_058248580.1">
    <property type="nucleotide sequence ID" value="NZ_CYSE01000006.1"/>
</dbReference>
<dbReference type="EMBL" id="CYSE01000006">
    <property type="protein sequence ID" value="CUH80726.1"/>
    <property type="molecule type" value="Genomic_DNA"/>
</dbReference>
<dbReference type="Pfam" id="PF07022">
    <property type="entry name" value="Phage_CI_repr"/>
    <property type="match status" value="1"/>
</dbReference>